<reference evidence="1 2" key="1">
    <citation type="submission" date="2024-10" db="EMBL/GenBank/DDBJ databases">
        <authorList>
            <person name="Yang X.-N."/>
        </authorList>
    </citation>
    <scope>NUCLEOTIDE SEQUENCE [LARGE SCALE GENOMIC DNA]</scope>
    <source>
        <strain evidence="1 2">CAU 1059</strain>
    </source>
</reference>
<protein>
    <submittedName>
        <fullName evidence="1">Uncharacterized protein</fullName>
    </submittedName>
</protein>
<dbReference type="RefSeq" id="WP_377170350.1">
    <property type="nucleotide sequence ID" value="NZ_JBHTJC010000002.1"/>
</dbReference>
<sequence length="126" mass="14154">MEQITMLEHREVVRLDAARLEELYAQLGEKGAEDVVCRALEELALRLSHTERCHHEGRLEEMRKSARSLVAIADQIGMQALSRVAGDVTRAIDNVDRVAIAATLSRLLRIGDSSLSEVWHMHDLSI</sequence>
<keyword evidence="2" id="KW-1185">Reference proteome</keyword>
<dbReference type="Proteomes" id="UP001607157">
    <property type="component" value="Unassembled WGS sequence"/>
</dbReference>
<dbReference type="EMBL" id="JBIHMM010000002">
    <property type="protein sequence ID" value="MFH0254206.1"/>
    <property type="molecule type" value="Genomic_DNA"/>
</dbReference>
<name>A0ABW7I7N8_9RHOB</name>
<proteinExistence type="predicted"/>
<evidence type="ECO:0000313" key="1">
    <source>
        <dbReference type="EMBL" id="MFH0254206.1"/>
    </source>
</evidence>
<accession>A0ABW7I7N8</accession>
<dbReference type="SUPFAM" id="SSF47226">
    <property type="entry name" value="Histidine-containing phosphotransfer domain, HPT domain"/>
    <property type="match status" value="1"/>
</dbReference>
<gene>
    <name evidence="1" type="ORF">ACGRVM_09890</name>
</gene>
<evidence type="ECO:0000313" key="2">
    <source>
        <dbReference type="Proteomes" id="UP001607157"/>
    </source>
</evidence>
<organism evidence="1 2">
    <name type="scientific">Roseovarius aquimarinus</name>
    <dbReference type="NCBI Taxonomy" id="1229156"/>
    <lineage>
        <taxon>Bacteria</taxon>
        <taxon>Pseudomonadati</taxon>
        <taxon>Pseudomonadota</taxon>
        <taxon>Alphaproteobacteria</taxon>
        <taxon>Rhodobacterales</taxon>
        <taxon>Roseobacteraceae</taxon>
        <taxon>Roseovarius</taxon>
    </lineage>
</organism>
<dbReference type="InterPro" id="IPR036641">
    <property type="entry name" value="HPT_dom_sf"/>
</dbReference>
<comment type="caution">
    <text evidence="1">The sequence shown here is derived from an EMBL/GenBank/DDBJ whole genome shotgun (WGS) entry which is preliminary data.</text>
</comment>
<dbReference type="Gene3D" id="1.20.120.160">
    <property type="entry name" value="HPT domain"/>
    <property type="match status" value="1"/>
</dbReference>